<evidence type="ECO:0000256" key="12">
    <source>
        <dbReference type="ARBA" id="ARBA00022840"/>
    </source>
</evidence>
<dbReference type="InterPro" id="IPR036426">
    <property type="entry name" value="Bulb-type_lectin_dom_sf"/>
</dbReference>
<keyword evidence="7" id="KW-0732">Signal</keyword>
<dbReference type="Proteomes" id="UP001054252">
    <property type="component" value="Unassembled WGS sequence"/>
</dbReference>
<dbReference type="GO" id="GO:0005524">
    <property type="term" value="F:ATP binding"/>
    <property type="evidence" value="ECO:0007669"/>
    <property type="project" value="UniProtKB-KW"/>
</dbReference>
<keyword evidence="9" id="KW-0677">Repeat</keyword>
<proteinExistence type="inferred from homology"/>
<keyword evidence="8" id="KW-0430">Lectin</keyword>
<dbReference type="Pfam" id="PF00954">
    <property type="entry name" value="S_locus_glycop"/>
    <property type="match status" value="1"/>
</dbReference>
<evidence type="ECO:0000259" key="24">
    <source>
        <dbReference type="PROSITE" id="PS50927"/>
    </source>
</evidence>
<dbReference type="PROSITE" id="PS50927">
    <property type="entry name" value="BULB_LECTIN"/>
    <property type="match status" value="2"/>
</dbReference>
<organism evidence="26 27">
    <name type="scientific">Rubroshorea leprosula</name>
    <dbReference type="NCBI Taxonomy" id="152421"/>
    <lineage>
        <taxon>Eukaryota</taxon>
        <taxon>Viridiplantae</taxon>
        <taxon>Streptophyta</taxon>
        <taxon>Embryophyta</taxon>
        <taxon>Tracheophyta</taxon>
        <taxon>Spermatophyta</taxon>
        <taxon>Magnoliopsida</taxon>
        <taxon>eudicotyledons</taxon>
        <taxon>Gunneridae</taxon>
        <taxon>Pentapetalae</taxon>
        <taxon>rosids</taxon>
        <taxon>malvids</taxon>
        <taxon>Malvales</taxon>
        <taxon>Dipterocarpaceae</taxon>
        <taxon>Rubroshorea</taxon>
    </lineage>
</organism>
<dbReference type="GO" id="GO:0004674">
    <property type="term" value="F:protein serine/threonine kinase activity"/>
    <property type="evidence" value="ECO:0007669"/>
    <property type="project" value="UniProtKB-KW"/>
</dbReference>
<dbReference type="SUPFAM" id="SSF51110">
    <property type="entry name" value="alpha-D-mannose-specific plant lectins"/>
    <property type="match status" value="2"/>
</dbReference>
<keyword evidence="14 22" id="KW-0472">Membrane</keyword>
<evidence type="ECO:0000256" key="17">
    <source>
        <dbReference type="ARBA" id="ARBA00023180"/>
    </source>
</evidence>
<dbReference type="AlphaFoldDB" id="A0AAV5L6R3"/>
<dbReference type="PROSITE" id="PS50011">
    <property type="entry name" value="PROTEIN_KINASE_DOM"/>
    <property type="match status" value="1"/>
</dbReference>
<dbReference type="PANTHER" id="PTHR47974">
    <property type="entry name" value="OS07G0415500 PROTEIN"/>
    <property type="match status" value="1"/>
</dbReference>
<feature type="domain" description="Bulb-type lectin" evidence="24">
    <location>
        <begin position="158"/>
        <end position="276"/>
    </location>
</feature>
<sequence length="763" mass="84794">MAEKEKWLLHSPLMLFICVGFLLFGVVVSEIPLGSKLSVAENNLWVSSNGDFALGFYNPPDQPNQFSVGVRFNSKLIPASKQTVVWGAGADVRASNNSYFQLTQNGELVLFDSSQGGMLWTSKTSQLSIASAQLRDDGNLVLLTEKRQVVWQSFDTPSDTLLPGQQLSPQGMLRGATRNSISSYYSLYMDVSGQLELRWESSIIFWRSGSTSGSNLSAVLTSNGSLQLVDQNLKPLWSVFGQDHNDSVKFRFLRLDVDGNLRMYSWTNVESWRTVWQAVENQCNVFATCDQRGICMFNASGIRVCNCPWYATHSKSKCLVPSRLDCKSASTMVKYENMLLYGIYPVNDSISQMSLEKCKTMCSNDPSCTAITYANNGSAQCRIMSTQYVSGYSDPSLNSVSFAKTCTDPTAADPNFGVNSKPSAFTESNGLCIPCLIGAAVGTLAVFIVVQFGIAFWIYKRSMSCRGMVSLACTGPSSKCLIMLSFSEIKDLTGNFNNQIGPKMFKGVLPNKQLVAIKEMEATIEARKFRAAVSRIGSIHHKSLVKLVGYCCEFNHRYLVYEYAKLGSLEKYVEDSMLCKRLKWGKRMEICLRVGRAVSYLHTGCREFLSHGNLKCENIVLDENFEAKVNEFGLRMLLQGEASSHRSPAEKDVEDFGKMVLMLITGFREVRDVCDWAYKEWMGGNAGEVVDKRLGDAVEYDEVERALRIAFWCLQKDGRARPSMAEVVKVLEGTLSVDPPPPPFACRTPPLEEEGSMESGSET</sequence>
<dbReference type="GO" id="GO:0048544">
    <property type="term" value="P:recognition of pollen"/>
    <property type="evidence" value="ECO:0007669"/>
    <property type="project" value="InterPro"/>
</dbReference>
<dbReference type="InterPro" id="IPR001245">
    <property type="entry name" value="Ser-Thr/Tyr_kinase_cat_dom"/>
</dbReference>
<keyword evidence="15" id="KW-1015">Disulfide bond</keyword>
<accession>A0AAV5L6R3</accession>
<evidence type="ECO:0000256" key="16">
    <source>
        <dbReference type="ARBA" id="ARBA00023170"/>
    </source>
</evidence>
<evidence type="ECO:0000313" key="27">
    <source>
        <dbReference type="Proteomes" id="UP001054252"/>
    </source>
</evidence>
<comment type="caution">
    <text evidence="26">The sequence shown here is derived from an EMBL/GenBank/DDBJ whole genome shotgun (WGS) entry which is preliminary data.</text>
</comment>
<keyword evidence="16" id="KW-0675">Receptor</keyword>
<dbReference type="InterPro" id="IPR024171">
    <property type="entry name" value="SRK-like_kinase"/>
</dbReference>
<dbReference type="SMART" id="SM00108">
    <property type="entry name" value="B_lectin"/>
    <property type="match status" value="1"/>
</dbReference>
<keyword evidence="6 22" id="KW-0812">Transmembrane</keyword>
<keyword evidence="3 20" id="KW-0723">Serine/threonine-protein kinase</keyword>
<protein>
    <recommendedName>
        <fullName evidence="20">Receptor-like serine/threonine-protein kinase</fullName>
        <ecNumber evidence="20">2.7.11.1</ecNumber>
    </recommendedName>
</protein>
<dbReference type="SUPFAM" id="SSF56112">
    <property type="entry name" value="Protein kinase-like (PK-like)"/>
    <property type="match status" value="1"/>
</dbReference>
<evidence type="ECO:0000256" key="8">
    <source>
        <dbReference type="ARBA" id="ARBA00022734"/>
    </source>
</evidence>
<dbReference type="EC" id="2.7.11.1" evidence="20"/>
<dbReference type="CDD" id="cd00028">
    <property type="entry name" value="B_lectin"/>
    <property type="match status" value="1"/>
</dbReference>
<dbReference type="InterPro" id="IPR000858">
    <property type="entry name" value="S_locus_glycoprot_dom"/>
</dbReference>
<dbReference type="FunFam" id="2.90.10.10:FF:000016">
    <property type="entry name" value="G-type lectin S-receptor-like serine/threonine-protein kinase"/>
    <property type="match status" value="1"/>
</dbReference>
<feature type="domain" description="Protein kinase" evidence="23">
    <location>
        <begin position="486"/>
        <end position="735"/>
    </location>
</feature>
<comment type="catalytic activity">
    <reaction evidence="18 20">
        <text>L-threonyl-[protein] + ATP = O-phospho-L-threonyl-[protein] + ADP + H(+)</text>
        <dbReference type="Rhea" id="RHEA:46608"/>
        <dbReference type="Rhea" id="RHEA-COMP:11060"/>
        <dbReference type="Rhea" id="RHEA-COMP:11605"/>
        <dbReference type="ChEBI" id="CHEBI:15378"/>
        <dbReference type="ChEBI" id="CHEBI:30013"/>
        <dbReference type="ChEBI" id="CHEBI:30616"/>
        <dbReference type="ChEBI" id="CHEBI:61977"/>
        <dbReference type="ChEBI" id="CHEBI:456216"/>
        <dbReference type="EC" id="2.7.11.1"/>
    </reaction>
</comment>
<evidence type="ECO:0000259" key="23">
    <source>
        <dbReference type="PROSITE" id="PS50011"/>
    </source>
</evidence>
<dbReference type="InterPro" id="IPR001480">
    <property type="entry name" value="Bulb-type_lectin_dom"/>
</dbReference>
<feature type="domain" description="Apple" evidence="25">
    <location>
        <begin position="326"/>
        <end position="406"/>
    </location>
</feature>
<feature type="domain" description="Bulb-type lectin" evidence="24">
    <location>
        <begin position="30"/>
        <end position="155"/>
    </location>
</feature>
<evidence type="ECO:0000256" key="15">
    <source>
        <dbReference type="ARBA" id="ARBA00023157"/>
    </source>
</evidence>
<comment type="catalytic activity">
    <reaction evidence="19 20">
        <text>L-seryl-[protein] + ATP = O-phospho-L-seryl-[protein] + ADP + H(+)</text>
        <dbReference type="Rhea" id="RHEA:17989"/>
        <dbReference type="Rhea" id="RHEA-COMP:9863"/>
        <dbReference type="Rhea" id="RHEA-COMP:11604"/>
        <dbReference type="ChEBI" id="CHEBI:15378"/>
        <dbReference type="ChEBI" id="CHEBI:29999"/>
        <dbReference type="ChEBI" id="CHEBI:30616"/>
        <dbReference type="ChEBI" id="CHEBI:83421"/>
        <dbReference type="ChEBI" id="CHEBI:456216"/>
        <dbReference type="EC" id="2.7.11.1"/>
    </reaction>
</comment>
<dbReference type="InterPro" id="IPR011009">
    <property type="entry name" value="Kinase-like_dom_sf"/>
</dbReference>
<dbReference type="Pfam" id="PF01453">
    <property type="entry name" value="B_lectin"/>
    <property type="match status" value="1"/>
</dbReference>
<dbReference type="InterPro" id="IPR000719">
    <property type="entry name" value="Prot_kinase_dom"/>
</dbReference>
<keyword evidence="17" id="KW-0325">Glycoprotein</keyword>
<evidence type="ECO:0000256" key="22">
    <source>
        <dbReference type="SAM" id="Phobius"/>
    </source>
</evidence>
<dbReference type="Gene3D" id="1.10.510.10">
    <property type="entry name" value="Transferase(Phosphotransferase) domain 1"/>
    <property type="match status" value="2"/>
</dbReference>
<evidence type="ECO:0000256" key="5">
    <source>
        <dbReference type="ARBA" id="ARBA00022679"/>
    </source>
</evidence>
<dbReference type="PANTHER" id="PTHR47974:SF13">
    <property type="entry name" value="G-TYPE LECTIN S-RECEPTOR-LIKE SERINE_THREONINE-PROTEIN KINASE SD3-1"/>
    <property type="match status" value="1"/>
</dbReference>
<keyword evidence="4" id="KW-0245">EGF-like domain</keyword>
<evidence type="ECO:0000256" key="10">
    <source>
        <dbReference type="ARBA" id="ARBA00022741"/>
    </source>
</evidence>
<dbReference type="Pfam" id="PF00024">
    <property type="entry name" value="PAN_1"/>
    <property type="match status" value="1"/>
</dbReference>
<evidence type="ECO:0000256" key="6">
    <source>
        <dbReference type="ARBA" id="ARBA00022692"/>
    </source>
</evidence>
<keyword evidence="13 22" id="KW-1133">Transmembrane helix</keyword>
<evidence type="ECO:0000256" key="4">
    <source>
        <dbReference type="ARBA" id="ARBA00022536"/>
    </source>
</evidence>
<dbReference type="Gene3D" id="3.50.4.10">
    <property type="entry name" value="Hepatocyte Growth Factor"/>
    <property type="match status" value="1"/>
</dbReference>
<keyword evidence="10 20" id="KW-0547">Nucleotide-binding</keyword>
<dbReference type="EMBL" id="BPVZ01000096">
    <property type="protein sequence ID" value="GKV32621.1"/>
    <property type="molecule type" value="Genomic_DNA"/>
</dbReference>
<evidence type="ECO:0000256" key="19">
    <source>
        <dbReference type="ARBA" id="ARBA00048679"/>
    </source>
</evidence>
<keyword evidence="27" id="KW-1185">Reference proteome</keyword>
<comment type="subcellular location">
    <subcellularLocation>
        <location evidence="1">Cell membrane</location>
        <topology evidence="1">Single-pass type I membrane protein</topology>
    </subcellularLocation>
</comment>
<dbReference type="FunFam" id="3.30.200.20:FF:000798">
    <property type="entry name" value="G-type lectin S-receptor-like serine/threonine-protein kinase SD3-1"/>
    <property type="match status" value="1"/>
</dbReference>
<gene>
    <name evidence="26" type="ORF">SLEP1_g41215</name>
</gene>
<dbReference type="InterPro" id="IPR003609">
    <property type="entry name" value="Pan_app"/>
</dbReference>
<dbReference type="Pfam" id="PF07714">
    <property type="entry name" value="PK_Tyr_Ser-Thr"/>
    <property type="match status" value="1"/>
</dbReference>
<dbReference type="SUPFAM" id="SSF57414">
    <property type="entry name" value="Hairpin loop containing domain-like"/>
    <property type="match status" value="1"/>
</dbReference>
<dbReference type="PROSITE" id="PS50948">
    <property type="entry name" value="PAN"/>
    <property type="match status" value="1"/>
</dbReference>
<evidence type="ECO:0000256" key="2">
    <source>
        <dbReference type="ARBA" id="ARBA00022475"/>
    </source>
</evidence>
<evidence type="ECO:0000256" key="1">
    <source>
        <dbReference type="ARBA" id="ARBA00004251"/>
    </source>
</evidence>
<keyword evidence="5 20" id="KW-0808">Transferase</keyword>
<feature type="transmembrane region" description="Helical" evidence="22">
    <location>
        <begin position="436"/>
        <end position="459"/>
    </location>
</feature>
<reference evidence="26 27" key="1">
    <citation type="journal article" date="2021" name="Commun. Biol.">
        <title>The genome of Shorea leprosula (Dipterocarpaceae) highlights the ecological relevance of drought in aseasonal tropical rainforests.</title>
        <authorList>
            <person name="Ng K.K.S."/>
            <person name="Kobayashi M.J."/>
            <person name="Fawcett J.A."/>
            <person name="Hatakeyama M."/>
            <person name="Paape T."/>
            <person name="Ng C.H."/>
            <person name="Ang C.C."/>
            <person name="Tnah L.H."/>
            <person name="Lee C.T."/>
            <person name="Nishiyama T."/>
            <person name="Sese J."/>
            <person name="O'Brien M.J."/>
            <person name="Copetti D."/>
            <person name="Mohd Noor M.I."/>
            <person name="Ong R.C."/>
            <person name="Putra M."/>
            <person name="Sireger I.Z."/>
            <person name="Indrioko S."/>
            <person name="Kosugi Y."/>
            <person name="Izuno A."/>
            <person name="Isagi Y."/>
            <person name="Lee S.L."/>
            <person name="Shimizu K.K."/>
        </authorList>
    </citation>
    <scope>NUCLEOTIDE SEQUENCE [LARGE SCALE GENOMIC DNA]</scope>
    <source>
        <strain evidence="26">214</strain>
    </source>
</reference>
<evidence type="ECO:0000256" key="13">
    <source>
        <dbReference type="ARBA" id="ARBA00022989"/>
    </source>
</evidence>
<name>A0AAV5L6R3_9ROSI</name>
<evidence type="ECO:0000256" key="18">
    <source>
        <dbReference type="ARBA" id="ARBA00047899"/>
    </source>
</evidence>
<evidence type="ECO:0000256" key="9">
    <source>
        <dbReference type="ARBA" id="ARBA00022737"/>
    </source>
</evidence>
<dbReference type="GO" id="GO:0005886">
    <property type="term" value="C:plasma membrane"/>
    <property type="evidence" value="ECO:0007669"/>
    <property type="project" value="UniProtKB-SubCell"/>
</dbReference>
<keyword evidence="11 20" id="KW-0418">Kinase</keyword>
<dbReference type="PIRSF" id="PIRSF000641">
    <property type="entry name" value="SRK"/>
    <property type="match status" value="1"/>
</dbReference>
<comment type="similarity">
    <text evidence="20">Belongs to the protein kinase superfamily. Ser/Thr protein kinase family.</text>
</comment>
<evidence type="ECO:0000256" key="3">
    <source>
        <dbReference type="ARBA" id="ARBA00022527"/>
    </source>
</evidence>
<evidence type="ECO:0000313" key="26">
    <source>
        <dbReference type="EMBL" id="GKV32621.1"/>
    </source>
</evidence>
<feature type="region of interest" description="Disordered" evidence="21">
    <location>
        <begin position="739"/>
        <end position="763"/>
    </location>
</feature>
<keyword evidence="12 20" id="KW-0067">ATP-binding</keyword>
<evidence type="ECO:0000256" key="14">
    <source>
        <dbReference type="ARBA" id="ARBA00023136"/>
    </source>
</evidence>
<dbReference type="GO" id="GO:0030246">
    <property type="term" value="F:carbohydrate binding"/>
    <property type="evidence" value="ECO:0007669"/>
    <property type="project" value="UniProtKB-KW"/>
</dbReference>
<dbReference type="Gene3D" id="2.90.10.10">
    <property type="entry name" value="Bulb-type lectin domain"/>
    <property type="match status" value="2"/>
</dbReference>
<evidence type="ECO:0000256" key="20">
    <source>
        <dbReference type="PIRNR" id="PIRNR000641"/>
    </source>
</evidence>
<keyword evidence="2" id="KW-1003">Cell membrane</keyword>
<evidence type="ECO:0000256" key="21">
    <source>
        <dbReference type="SAM" id="MobiDB-lite"/>
    </source>
</evidence>
<dbReference type="Gene3D" id="3.30.200.20">
    <property type="entry name" value="Phosphorylase Kinase, domain 1"/>
    <property type="match status" value="1"/>
</dbReference>
<evidence type="ECO:0000256" key="11">
    <source>
        <dbReference type="ARBA" id="ARBA00022777"/>
    </source>
</evidence>
<evidence type="ECO:0000259" key="25">
    <source>
        <dbReference type="PROSITE" id="PS50948"/>
    </source>
</evidence>
<dbReference type="SMART" id="SM00473">
    <property type="entry name" value="PAN_AP"/>
    <property type="match status" value="1"/>
</dbReference>
<evidence type="ECO:0000256" key="7">
    <source>
        <dbReference type="ARBA" id="ARBA00022729"/>
    </source>
</evidence>